<keyword evidence="3 6" id="KW-0732">Signal</keyword>
<dbReference type="AlphaFoldDB" id="A0A4R3Y5F0"/>
<evidence type="ECO:0000256" key="1">
    <source>
        <dbReference type="ARBA" id="ARBA00004442"/>
    </source>
</evidence>
<evidence type="ECO:0000256" key="4">
    <source>
        <dbReference type="ARBA" id="ARBA00023136"/>
    </source>
</evidence>
<dbReference type="OrthoDB" id="8562138at2"/>
<reference evidence="7 8" key="1">
    <citation type="submission" date="2019-03" db="EMBL/GenBank/DDBJ databases">
        <title>Genomic Encyclopedia of Type Strains, Phase IV (KMG-IV): sequencing the most valuable type-strain genomes for metagenomic binning, comparative biology and taxonomic classification.</title>
        <authorList>
            <person name="Goeker M."/>
        </authorList>
    </citation>
    <scope>NUCLEOTIDE SEQUENCE [LARGE SCALE GENOMIC DNA]</scope>
    <source>
        <strain evidence="7 8">DSM 100309</strain>
    </source>
</reference>
<accession>A0A4R3Y5F0</accession>
<dbReference type="PANTHER" id="PTHR38776:SF1">
    <property type="entry name" value="MLTA-INTERACTING PROTEIN-RELATED"/>
    <property type="match status" value="1"/>
</dbReference>
<keyword evidence="4" id="KW-0472">Membrane</keyword>
<organism evidence="7 8">
    <name type="scientific">Sulfurirhabdus autotrophica</name>
    <dbReference type="NCBI Taxonomy" id="1706046"/>
    <lineage>
        <taxon>Bacteria</taxon>
        <taxon>Pseudomonadati</taxon>
        <taxon>Pseudomonadota</taxon>
        <taxon>Betaproteobacteria</taxon>
        <taxon>Nitrosomonadales</taxon>
        <taxon>Sulfuricellaceae</taxon>
        <taxon>Sulfurirhabdus</taxon>
    </lineage>
</organism>
<comment type="similarity">
    <text evidence="2">Belongs to the MipA/OmpV family.</text>
</comment>
<dbReference type="PANTHER" id="PTHR38776">
    <property type="entry name" value="MLTA-INTERACTING PROTEIN-RELATED"/>
    <property type="match status" value="1"/>
</dbReference>
<dbReference type="EMBL" id="SMCO01000005">
    <property type="protein sequence ID" value="TCV87475.1"/>
    <property type="molecule type" value="Genomic_DNA"/>
</dbReference>
<evidence type="ECO:0000256" key="3">
    <source>
        <dbReference type="ARBA" id="ARBA00022729"/>
    </source>
</evidence>
<keyword evidence="5" id="KW-0998">Cell outer membrane</keyword>
<feature type="chain" id="PRO_5020667624" evidence="6">
    <location>
        <begin position="25"/>
        <end position="277"/>
    </location>
</feature>
<evidence type="ECO:0000313" key="7">
    <source>
        <dbReference type="EMBL" id="TCV87475.1"/>
    </source>
</evidence>
<gene>
    <name evidence="7" type="ORF">EDC63_105144</name>
</gene>
<comment type="subcellular location">
    <subcellularLocation>
        <location evidence="1">Cell outer membrane</location>
    </subcellularLocation>
</comment>
<dbReference type="Proteomes" id="UP000295367">
    <property type="component" value="Unassembled WGS sequence"/>
</dbReference>
<feature type="signal peptide" evidence="6">
    <location>
        <begin position="1"/>
        <end position="24"/>
    </location>
</feature>
<sequence>MLINNKVLVSILLPLTLLSASAYSAELPLWELGAGAGVVSMPDYRGSDQRQTYILPIPYVVYRGEVLQVDRQKIRGLLYKSDQVELDVSLNGSIPVKSDNNTARQGMPNLDPTFEIGPQLNVFLAKGAESDYELTLRLPVRSIQAVKSFQTRNAGLIFSPVLNLDLKSGEGWNVGLSGGPIFGDKKYHEYFYSVDSQYATPDRPAYTAHGGYSGTQFTAALSKRYPKFWVGMFLRADSLSGAAFEDSPLLKQKYSVSGGLGISWIFAQSQTRVNASE</sequence>
<evidence type="ECO:0000313" key="8">
    <source>
        <dbReference type="Proteomes" id="UP000295367"/>
    </source>
</evidence>
<dbReference type="RefSeq" id="WP_124945546.1">
    <property type="nucleotide sequence ID" value="NZ_BHVT01000017.1"/>
</dbReference>
<dbReference type="GO" id="GO:0009279">
    <property type="term" value="C:cell outer membrane"/>
    <property type="evidence" value="ECO:0007669"/>
    <property type="project" value="UniProtKB-SubCell"/>
</dbReference>
<keyword evidence="8" id="KW-1185">Reference proteome</keyword>
<proteinExistence type="inferred from homology"/>
<dbReference type="Pfam" id="PF06629">
    <property type="entry name" value="MipA"/>
    <property type="match status" value="1"/>
</dbReference>
<evidence type="ECO:0000256" key="5">
    <source>
        <dbReference type="ARBA" id="ARBA00023237"/>
    </source>
</evidence>
<evidence type="ECO:0000256" key="6">
    <source>
        <dbReference type="SAM" id="SignalP"/>
    </source>
</evidence>
<comment type="caution">
    <text evidence="7">The sequence shown here is derived from an EMBL/GenBank/DDBJ whole genome shotgun (WGS) entry which is preliminary data.</text>
</comment>
<evidence type="ECO:0000256" key="2">
    <source>
        <dbReference type="ARBA" id="ARBA00005722"/>
    </source>
</evidence>
<name>A0A4R3Y5F0_9PROT</name>
<protein>
    <submittedName>
        <fullName evidence="7">Outer membrane scaffolding protein for murein synthesis (MipA/OmpV family)</fullName>
    </submittedName>
</protein>
<dbReference type="InterPro" id="IPR010583">
    <property type="entry name" value="MipA"/>
</dbReference>